<keyword evidence="10" id="KW-0645">Protease</keyword>
<evidence type="ECO:0000313" key="32">
    <source>
        <dbReference type="EMBL" id="VVE26413.1"/>
    </source>
</evidence>
<keyword evidence="14" id="KW-0378">Hydrolase</keyword>
<proteinExistence type="inferred from homology"/>
<keyword evidence="21" id="KW-0511">Multifunctional enzyme</keyword>
<dbReference type="GO" id="GO:0008360">
    <property type="term" value="P:regulation of cell shape"/>
    <property type="evidence" value="ECO:0007669"/>
    <property type="project" value="UniProtKB-KW"/>
</dbReference>
<evidence type="ECO:0000259" key="29">
    <source>
        <dbReference type="Pfam" id="PF00905"/>
    </source>
</evidence>
<keyword evidence="18 28" id="KW-1133">Transmembrane helix</keyword>
<evidence type="ECO:0000256" key="5">
    <source>
        <dbReference type="ARBA" id="ARBA00012448"/>
    </source>
</evidence>
<evidence type="ECO:0000256" key="9">
    <source>
        <dbReference type="ARBA" id="ARBA00022645"/>
    </source>
</evidence>
<dbReference type="PANTHER" id="PTHR32282:SF27">
    <property type="entry name" value="PENICILLIN-BINDING PROTEIN 1A"/>
    <property type="match status" value="1"/>
</dbReference>
<dbReference type="SUPFAM" id="SSF53955">
    <property type="entry name" value="Lysozyme-like"/>
    <property type="match status" value="1"/>
</dbReference>
<evidence type="ECO:0000256" key="2">
    <source>
        <dbReference type="ARBA" id="ARBA00004752"/>
    </source>
</evidence>
<dbReference type="GO" id="GO:0030288">
    <property type="term" value="C:outer membrane-bounded periplasmic space"/>
    <property type="evidence" value="ECO:0007669"/>
    <property type="project" value="TreeGrafter"/>
</dbReference>
<feature type="domain" description="Penicillin-binding protein OB-like" evidence="31">
    <location>
        <begin position="346"/>
        <end position="454"/>
    </location>
</feature>
<dbReference type="FunFam" id="1.10.3810.10:FF:000003">
    <property type="entry name" value="Penicillin-binding protein 1a"/>
    <property type="match status" value="1"/>
</dbReference>
<dbReference type="GO" id="GO:0008955">
    <property type="term" value="F:peptidoglycan glycosyltransferase activity"/>
    <property type="evidence" value="ECO:0007669"/>
    <property type="project" value="UniProtKB-EC"/>
</dbReference>
<evidence type="ECO:0000256" key="14">
    <source>
        <dbReference type="ARBA" id="ARBA00022801"/>
    </source>
</evidence>
<keyword evidence="22" id="KW-0961">Cell wall biogenesis/degradation</keyword>
<dbReference type="InterPro" id="IPR050396">
    <property type="entry name" value="Glycosyltr_51/Transpeptidase"/>
</dbReference>
<sequence length="821" mass="88643">MLDKFFRRPRREPGPAPQSDSPSPAPSWKGRRWVRLLLMLTVAGVTAMSAIAAYVVIVVYPEMPNVASLADYRPTEPLRIYSADNALLAEYGIEKRRPLKYDEIPACLRNALLATEDVHFFEHDGIDLPGLVRATLVNVFRGEKSQGGSTITMQLARNFFLTRQKTYARKLYEILLALKIERALSKPQILTLYMNQIYLGERAYGFGAAAKVYYAKTVDELTLDECAMLAGLPKAPATYNPIVNPGGARERQVVVLNRMQSAGFISHDDYLRAVHAPVFSAPQRSEPSVPASSVSETVRQLIVNEFGDEAYESGLRVWTTIVSDKQRAAADAVQASVDAYQDRQAYAGPEAKLPQALMATFDAGRGITPKLASFLESRPDFADTDVAVVGAVGAVNVSAYLASGEKVSVALPGVGRQRALARSRVRARPIEVGDIVRIRRLPNGARKLVSLPAVQASLIAIAPDDGAILAMVGDNGVSGQHFNRVIQASRQPGSAFKPFLYAAALADGYGPTTAVFDLPIEVTPAPGAPVWRPRADGRALGEITLSTALARSRNFVAVRLAQAVGLQRAQAFIVRNFGFRDAMIPANLPMALGAGAVTPLEMAVGYAVFANGGYRVSPYLIARIVDASGAERFRAKPQRARVIDPSVSYLMSGMLREVAQRGTASATRSLKRQDIGGKTGTTNDYRDGWFAGYQKTIATVAWMGFDAPRSLGPGEWASKTALPMWIHFMGKALSGVPEAELTPPDDIVDVDDIPYDKAHTPGHGFVERLTQNGDVERTGSVASAPLAQPSPPASSAAAHAGAVADVSSQERQRILQYFLQP</sequence>
<feature type="region of interest" description="Disordered" evidence="27">
    <location>
        <begin position="782"/>
        <end position="805"/>
    </location>
</feature>
<dbReference type="NCBIfam" id="TIGR02074">
    <property type="entry name" value="PBP_1a_fam"/>
    <property type="match status" value="1"/>
</dbReference>
<gene>
    <name evidence="32" type="primary">mrcA_2</name>
    <name evidence="32" type="ORF">PAN31108_03401</name>
</gene>
<keyword evidence="17" id="KW-0573">Peptidoglycan synthesis</keyword>
<feature type="domain" description="Glycosyl transferase family 51" evidence="30">
    <location>
        <begin position="87"/>
        <end position="260"/>
    </location>
</feature>
<dbReference type="InterPro" id="IPR001264">
    <property type="entry name" value="Glyco_trans_51"/>
</dbReference>
<keyword evidence="9" id="KW-0121">Carboxypeptidase</keyword>
<dbReference type="GO" id="GO:0009002">
    <property type="term" value="F:serine-type D-Ala-D-Ala carboxypeptidase activity"/>
    <property type="evidence" value="ECO:0007669"/>
    <property type="project" value="UniProtKB-EC"/>
</dbReference>
<dbReference type="GO" id="GO:0046677">
    <property type="term" value="P:response to antibiotic"/>
    <property type="evidence" value="ECO:0007669"/>
    <property type="project" value="UniProtKB-KW"/>
</dbReference>
<evidence type="ECO:0000256" key="8">
    <source>
        <dbReference type="ARBA" id="ARBA00022519"/>
    </source>
</evidence>
<evidence type="ECO:0000256" key="17">
    <source>
        <dbReference type="ARBA" id="ARBA00022984"/>
    </source>
</evidence>
<evidence type="ECO:0000256" key="25">
    <source>
        <dbReference type="ARBA" id="ARBA00049902"/>
    </source>
</evidence>
<keyword evidence="15" id="KW-0133">Cell shape</keyword>
<evidence type="ECO:0000256" key="13">
    <source>
        <dbReference type="ARBA" id="ARBA00022692"/>
    </source>
</evidence>
<dbReference type="Pfam" id="PF00905">
    <property type="entry name" value="Transpeptidase"/>
    <property type="match status" value="1"/>
</dbReference>
<dbReference type="Gene3D" id="3.40.710.10">
    <property type="entry name" value="DD-peptidase/beta-lactamase superfamily"/>
    <property type="match status" value="2"/>
</dbReference>
<keyword evidence="19 28" id="KW-0472">Membrane</keyword>
<dbReference type="Pfam" id="PF00912">
    <property type="entry name" value="Transgly"/>
    <property type="match status" value="1"/>
</dbReference>
<evidence type="ECO:0000256" key="6">
    <source>
        <dbReference type="ARBA" id="ARBA00018638"/>
    </source>
</evidence>
<evidence type="ECO:0000256" key="3">
    <source>
        <dbReference type="ARBA" id="ARBA00007090"/>
    </source>
</evidence>
<keyword evidence="33" id="KW-1185">Reference proteome</keyword>
<dbReference type="SUPFAM" id="SSF56601">
    <property type="entry name" value="beta-lactamase/transpeptidase-like"/>
    <property type="match status" value="1"/>
</dbReference>
<dbReference type="GO" id="GO:0005886">
    <property type="term" value="C:plasma membrane"/>
    <property type="evidence" value="ECO:0007669"/>
    <property type="project" value="UniProtKB-SubCell"/>
</dbReference>
<evidence type="ECO:0000256" key="21">
    <source>
        <dbReference type="ARBA" id="ARBA00023268"/>
    </source>
</evidence>
<evidence type="ECO:0000256" key="1">
    <source>
        <dbReference type="ARBA" id="ARBA00004249"/>
    </source>
</evidence>
<accession>A0A5E4WQB8</accession>
<dbReference type="InterPro" id="IPR023346">
    <property type="entry name" value="Lysozyme-like_dom_sf"/>
</dbReference>
<evidence type="ECO:0000256" key="23">
    <source>
        <dbReference type="ARBA" id="ARBA00034000"/>
    </source>
</evidence>
<dbReference type="Gene3D" id="1.10.3810.10">
    <property type="entry name" value="Biosynthetic peptidoglycan transglycosylase-like"/>
    <property type="match status" value="1"/>
</dbReference>
<evidence type="ECO:0000313" key="33">
    <source>
        <dbReference type="Proteomes" id="UP000406256"/>
    </source>
</evidence>
<comment type="catalytic activity">
    <reaction evidence="25">
        <text>[GlcNAc-(1-&gt;4)-Mur2Ac(oyl-L-Ala-gamma-D-Glu-L-Lys-D-Ala-D-Ala)](n)-di-trans,octa-cis-undecaprenyl diphosphate + beta-D-GlcNAc-(1-&gt;4)-Mur2Ac(oyl-L-Ala-gamma-D-Glu-L-Lys-D-Ala-D-Ala)-di-trans,octa-cis-undecaprenyl diphosphate = [GlcNAc-(1-&gt;4)-Mur2Ac(oyl-L-Ala-gamma-D-Glu-L-Lys-D-Ala-D-Ala)](n+1)-di-trans,octa-cis-undecaprenyl diphosphate + di-trans,octa-cis-undecaprenyl diphosphate + H(+)</text>
        <dbReference type="Rhea" id="RHEA:23708"/>
        <dbReference type="Rhea" id="RHEA-COMP:9602"/>
        <dbReference type="Rhea" id="RHEA-COMP:9603"/>
        <dbReference type="ChEBI" id="CHEBI:15378"/>
        <dbReference type="ChEBI" id="CHEBI:58405"/>
        <dbReference type="ChEBI" id="CHEBI:60033"/>
        <dbReference type="ChEBI" id="CHEBI:78435"/>
        <dbReference type="EC" id="2.4.99.28"/>
    </reaction>
</comment>
<evidence type="ECO:0000259" key="31">
    <source>
        <dbReference type="Pfam" id="PF17092"/>
    </source>
</evidence>
<reference evidence="32 33" key="1">
    <citation type="submission" date="2019-08" db="EMBL/GenBank/DDBJ databases">
        <authorList>
            <person name="Peeters C."/>
        </authorList>
    </citation>
    <scope>NUCLEOTIDE SEQUENCE [LARGE SCALE GENOMIC DNA]</scope>
    <source>
        <strain evidence="32 33">LMG 31108</strain>
    </source>
</reference>
<comment type="pathway">
    <text evidence="26">Glycan biosynthesis.</text>
</comment>
<dbReference type="GO" id="GO:0071555">
    <property type="term" value="P:cell wall organization"/>
    <property type="evidence" value="ECO:0007669"/>
    <property type="project" value="UniProtKB-KW"/>
</dbReference>
<evidence type="ECO:0000256" key="11">
    <source>
        <dbReference type="ARBA" id="ARBA00022676"/>
    </source>
</evidence>
<dbReference type="Pfam" id="PF17092">
    <property type="entry name" value="PCB_OB"/>
    <property type="match status" value="1"/>
</dbReference>
<comment type="catalytic activity">
    <reaction evidence="23">
        <text>Preferential cleavage: (Ac)2-L-Lys-D-Ala-|-D-Ala. Also transpeptidation of peptidyl-alanyl moieties that are N-acyl substituents of D-alanine.</text>
        <dbReference type="EC" id="3.4.16.4"/>
    </reaction>
</comment>
<comment type="subcellular location">
    <subcellularLocation>
        <location evidence="1">Cell inner membrane</location>
        <topology evidence="1">Single-pass type II membrane protein</topology>
    </subcellularLocation>
</comment>
<dbReference type="GO" id="GO:0006508">
    <property type="term" value="P:proteolysis"/>
    <property type="evidence" value="ECO:0007669"/>
    <property type="project" value="UniProtKB-KW"/>
</dbReference>
<keyword evidence="7" id="KW-1003">Cell membrane</keyword>
<dbReference type="EC" id="2.4.99.28" evidence="24"/>
<dbReference type="InterPro" id="IPR001460">
    <property type="entry name" value="PCN-bd_Tpept"/>
</dbReference>
<evidence type="ECO:0000259" key="30">
    <source>
        <dbReference type="Pfam" id="PF00912"/>
    </source>
</evidence>
<dbReference type="InterPro" id="IPR012338">
    <property type="entry name" value="Beta-lactam/transpept-like"/>
</dbReference>
<dbReference type="EC" id="3.4.16.4" evidence="5"/>
<evidence type="ECO:0000256" key="27">
    <source>
        <dbReference type="SAM" id="MobiDB-lite"/>
    </source>
</evidence>
<keyword evidence="8" id="KW-0997">Cell inner membrane</keyword>
<evidence type="ECO:0000256" key="16">
    <source>
        <dbReference type="ARBA" id="ARBA00022968"/>
    </source>
</evidence>
<keyword evidence="13 28" id="KW-0812">Transmembrane</keyword>
<dbReference type="AlphaFoldDB" id="A0A5E4WQB8"/>
<evidence type="ECO:0000256" key="24">
    <source>
        <dbReference type="ARBA" id="ARBA00044770"/>
    </source>
</evidence>
<organism evidence="32 33">
    <name type="scientific">Pandoraea anhela</name>
    <dbReference type="NCBI Taxonomy" id="2508295"/>
    <lineage>
        <taxon>Bacteria</taxon>
        <taxon>Pseudomonadati</taxon>
        <taxon>Pseudomonadota</taxon>
        <taxon>Betaproteobacteria</taxon>
        <taxon>Burkholderiales</taxon>
        <taxon>Burkholderiaceae</taxon>
        <taxon>Pandoraea</taxon>
    </lineage>
</organism>
<evidence type="ECO:0000256" key="28">
    <source>
        <dbReference type="SAM" id="Phobius"/>
    </source>
</evidence>
<evidence type="ECO:0000256" key="18">
    <source>
        <dbReference type="ARBA" id="ARBA00022989"/>
    </source>
</evidence>
<dbReference type="OrthoDB" id="8933335at2"/>
<name>A0A5E4WQB8_9BURK</name>
<dbReference type="InterPro" id="IPR031376">
    <property type="entry name" value="PCB_OB"/>
</dbReference>
<dbReference type="GO" id="GO:0009252">
    <property type="term" value="P:peptidoglycan biosynthetic process"/>
    <property type="evidence" value="ECO:0007669"/>
    <property type="project" value="UniProtKB-UniPathway"/>
</dbReference>
<comment type="similarity">
    <text evidence="3">In the C-terminal section; belongs to the transpeptidase family.</text>
</comment>
<dbReference type="EMBL" id="CABPSB010000012">
    <property type="protein sequence ID" value="VVE26413.1"/>
    <property type="molecule type" value="Genomic_DNA"/>
</dbReference>
<dbReference type="InterPro" id="IPR036950">
    <property type="entry name" value="PBP_transglycosylase"/>
</dbReference>
<evidence type="ECO:0000256" key="4">
    <source>
        <dbReference type="ARBA" id="ARBA00007739"/>
    </source>
</evidence>
<evidence type="ECO:0000256" key="10">
    <source>
        <dbReference type="ARBA" id="ARBA00022670"/>
    </source>
</evidence>
<feature type="domain" description="Penicillin-binding protein transpeptidase" evidence="29">
    <location>
        <begin position="458"/>
        <end position="696"/>
    </location>
</feature>
<evidence type="ECO:0000256" key="7">
    <source>
        <dbReference type="ARBA" id="ARBA00022475"/>
    </source>
</evidence>
<evidence type="ECO:0000256" key="12">
    <source>
        <dbReference type="ARBA" id="ARBA00022679"/>
    </source>
</evidence>
<keyword evidence="20" id="KW-0046">Antibiotic resistance</keyword>
<keyword evidence="12" id="KW-0808">Transferase</keyword>
<protein>
    <recommendedName>
        <fullName evidence="6">Penicillin-binding protein 1A</fullName>
        <ecNumber evidence="24">2.4.99.28</ecNumber>
        <ecNumber evidence="5">3.4.16.4</ecNumber>
    </recommendedName>
</protein>
<feature type="region of interest" description="Disordered" evidence="27">
    <location>
        <begin position="1"/>
        <end position="27"/>
    </location>
</feature>
<evidence type="ECO:0000256" key="26">
    <source>
        <dbReference type="ARBA" id="ARBA00060592"/>
    </source>
</evidence>
<evidence type="ECO:0000256" key="19">
    <source>
        <dbReference type="ARBA" id="ARBA00023136"/>
    </source>
</evidence>
<evidence type="ECO:0000256" key="22">
    <source>
        <dbReference type="ARBA" id="ARBA00023316"/>
    </source>
</evidence>
<comment type="similarity">
    <text evidence="4">In the N-terminal section; belongs to the glycosyltransferase 51 family.</text>
</comment>
<dbReference type="UniPathway" id="UPA00219"/>
<evidence type="ECO:0000256" key="15">
    <source>
        <dbReference type="ARBA" id="ARBA00022960"/>
    </source>
</evidence>
<feature type="transmembrane region" description="Helical" evidence="28">
    <location>
        <begin position="36"/>
        <end position="60"/>
    </location>
</feature>
<keyword evidence="16" id="KW-0735">Signal-anchor</keyword>
<evidence type="ECO:0000256" key="20">
    <source>
        <dbReference type="ARBA" id="ARBA00023251"/>
    </source>
</evidence>
<dbReference type="PANTHER" id="PTHR32282">
    <property type="entry name" value="BINDING PROTEIN TRANSPEPTIDASE, PUTATIVE-RELATED"/>
    <property type="match status" value="1"/>
</dbReference>
<dbReference type="Proteomes" id="UP000406256">
    <property type="component" value="Unassembled WGS sequence"/>
</dbReference>
<dbReference type="GO" id="GO:0008658">
    <property type="term" value="F:penicillin binding"/>
    <property type="evidence" value="ECO:0007669"/>
    <property type="project" value="InterPro"/>
</dbReference>
<keyword evidence="11" id="KW-0328">Glycosyltransferase</keyword>
<comment type="pathway">
    <text evidence="2">Cell wall biogenesis; peptidoglycan biosynthesis.</text>
</comment>